<dbReference type="WBParaSite" id="PS1159_v2.g7039.t1">
    <property type="protein sequence ID" value="PS1159_v2.g7039.t1"/>
    <property type="gene ID" value="PS1159_v2.g7039"/>
</dbReference>
<sequence length="360" mass="40958">MHLFAINVVTAFKFIFAKGQANEVYIGKAFKLNKTSHLYYIPKVVSSLSTTATSIYTTTDSSIEDEPVINQIVRAATYAVEADDGFGINGSTERALGSFTKVFYTAVVEYNIIAAAVMFIVWHNIERIQSQEYIYKFERKNTIRIQCSKMIYGLFGGYAFLTGTLISMTLFYTNSGQSKYLDASNVYNYTDIIQHSVGLIACVIALWRIRLLNYQHHDPNDVHHAAHSNQGLFITQEKKPWQSISISLAAAHISRIVQAIFQCFLICIASKAKMNEKNKKNQPGKQVITFLIIVNISIFIMNLFESDKVGTSEIVVDFYGKQNWVFLVRTFSPLTVFYRFHSSVCLAEIWKNTYTLKKQH</sequence>
<evidence type="ECO:0000313" key="1">
    <source>
        <dbReference type="Proteomes" id="UP000887580"/>
    </source>
</evidence>
<reference evidence="2" key="1">
    <citation type="submission" date="2022-11" db="UniProtKB">
        <authorList>
            <consortium name="WormBaseParasite"/>
        </authorList>
    </citation>
    <scope>IDENTIFICATION</scope>
</reference>
<evidence type="ECO:0000313" key="2">
    <source>
        <dbReference type="WBParaSite" id="PS1159_v2.g7039.t1"/>
    </source>
</evidence>
<organism evidence="1 2">
    <name type="scientific">Panagrolaimus sp. PS1159</name>
    <dbReference type="NCBI Taxonomy" id="55785"/>
    <lineage>
        <taxon>Eukaryota</taxon>
        <taxon>Metazoa</taxon>
        <taxon>Ecdysozoa</taxon>
        <taxon>Nematoda</taxon>
        <taxon>Chromadorea</taxon>
        <taxon>Rhabditida</taxon>
        <taxon>Tylenchina</taxon>
        <taxon>Panagrolaimomorpha</taxon>
        <taxon>Panagrolaimoidea</taxon>
        <taxon>Panagrolaimidae</taxon>
        <taxon>Panagrolaimus</taxon>
    </lineage>
</organism>
<accession>A0AC35GNJ0</accession>
<dbReference type="Proteomes" id="UP000887580">
    <property type="component" value="Unplaced"/>
</dbReference>
<name>A0AC35GNJ0_9BILA</name>
<proteinExistence type="predicted"/>
<protein>
    <submittedName>
        <fullName evidence="2">Gustatory receptor</fullName>
    </submittedName>
</protein>